<protein>
    <recommendedName>
        <fullName evidence="5">Asparagine synthetase domain-containing protein</fullName>
    </recommendedName>
</protein>
<dbReference type="PANTHER" id="PTHR45937:SF1">
    <property type="entry name" value="ASPARAGINE SYNTHETASE DOMAIN-CONTAINING PROTEIN 1"/>
    <property type="match status" value="1"/>
</dbReference>
<reference evidence="7" key="1">
    <citation type="journal article" date="2010" name="PLoS Negl. Trop. Dis.">
        <title>The genome sequence of Trypanosoma brucei gambiense, causative agent of chronic human african trypanosomiasis.</title>
        <authorList>
            <person name="Jackson A.P."/>
            <person name="Sanders M."/>
            <person name="Berry A."/>
            <person name="McQuillan J."/>
            <person name="Aslett M.A."/>
            <person name="Quail M.A."/>
            <person name="Chukualim B."/>
            <person name="Capewell P."/>
            <person name="MacLeod A."/>
            <person name="Melville S.E."/>
            <person name="Gibson W."/>
            <person name="Barry J.D."/>
            <person name="Berriman M."/>
            <person name="Hertz-Fowler C."/>
        </authorList>
    </citation>
    <scope>NUCLEOTIDE SEQUENCE [LARGE SCALE GENOMIC DNA]</scope>
    <source>
        <strain evidence="7">MHOM/CI/86/DAL972</strain>
    </source>
</reference>
<evidence type="ECO:0000313" key="6">
    <source>
        <dbReference type="EMBL" id="CBH10105.1"/>
    </source>
</evidence>
<dbReference type="InterPro" id="IPR001962">
    <property type="entry name" value="Asn_synthase"/>
</dbReference>
<dbReference type="OrthoDB" id="10252281at2759"/>
<dbReference type="GO" id="GO:0004066">
    <property type="term" value="F:asparagine synthase (glutamine-hydrolyzing) activity"/>
    <property type="evidence" value="ECO:0007669"/>
    <property type="project" value="InterPro"/>
</dbReference>
<name>C9ZL96_TRYB9</name>
<dbReference type="CDD" id="cd01991">
    <property type="entry name" value="Asn_synthase_B_C"/>
    <property type="match status" value="1"/>
</dbReference>
<keyword evidence="2" id="KW-0061">Asparagine biosynthesis</keyword>
<dbReference type="SUPFAM" id="SSF52402">
    <property type="entry name" value="Adenine nucleotide alpha hydrolases-like"/>
    <property type="match status" value="2"/>
</dbReference>
<evidence type="ECO:0000256" key="4">
    <source>
        <dbReference type="SAM" id="SignalP"/>
    </source>
</evidence>
<dbReference type="KEGG" id="tbg:TbgDal_III4470"/>
<gene>
    <name evidence="6" type="ORF">TbgDal_III4470</name>
</gene>
<dbReference type="Gene3D" id="3.40.50.620">
    <property type="entry name" value="HUPs"/>
    <property type="match status" value="2"/>
</dbReference>
<feature type="domain" description="Asparagine synthetase" evidence="5">
    <location>
        <begin position="405"/>
        <end position="466"/>
    </location>
</feature>
<evidence type="ECO:0000256" key="2">
    <source>
        <dbReference type="ARBA" id="ARBA00022888"/>
    </source>
</evidence>
<dbReference type="Proteomes" id="UP000002316">
    <property type="component" value="Chromosome 3"/>
</dbReference>
<dbReference type="AlphaFoldDB" id="C9ZL96"/>
<evidence type="ECO:0000313" key="7">
    <source>
        <dbReference type="Proteomes" id="UP000002316"/>
    </source>
</evidence>
<organism evidence="6 7">
    <name type="scientific">Trypanosoma brucei gambiense (strain MHOM/CI/86/DAL972)</name>
    <dbReference type="NCBI Taxonomy" id="679716"/>
    <lineage>
        <taxon>Eukaryota</taxon>
        <taxon>Discoba</taxon>
        <taxon>Euglenozoa</taxon>
        <taxon>Kinetoplastea</taxon>
        <taxon>Metakinetoplastina</taxon>
        <taxon>Trypanosomatida</taxon>
        <taxon>Trypanosomatidae</taxon>
        <taxon>Trypanosoma</taxon>
    </lineage>
</organism>
<accession>C9ZL96</accession>
<keyword evidence="4" id="KW-0732">Signal</keyword>
<feature type="signal peptide" evidence="4">
    <location>
        <begin position="1"/>
        <end position="23"/>
    </location>
</feature>
<dbReference type="RefSeq" id="XP_011772395.1">
    <property type="nucleotide sequence ID" value="XM_011774093.1"/>
</dbReference>
<evidence type="ECO:0000256" key="3">
    <source>
        <dbReference type="ARBA" id="ARBA00022962"/>
    </source>
</evidence>
<proteinExistence type="predicted"/>
<dbReference type="GeneID" id="23859245"/>
<dbReference type="InterPro" id="IPR014729">
    <property type="entry name" value="Rossmann-like_a/b/a_fold"/>
</dbReference>
<keyword evidence="1" id="KW-0028">Amino-acid biosynthesis</keyword>
<evidence type="ECO:0000256" key="1">
    <source>
        <dbReference type="ARBA" id="ARBA00022605"/>
    </source>
</evidence>
<dbReference type="GO" id="GO:0006529">
    <property type="term" value="P:asparagine biosynthetic process"/>
    <property type="evidence" value="ECO:0007669"/>
    <property type="project" value="UniProtKB-KW"/>
</dbReference>
<dbReference type="VEuPathDB" id="TriTrypDB:Tbg972.3.4470"/>
<keyword evidence="3" id="KW-0315">Glutamine amidotransferase</keyword>
<dbReference type="InterPro" id="IPR051857">
    <property type="entry name" value="Asn_synthetase_domain"/>
</dbReference>
<feature type="chain" id="PRO_5003004678" description="Asparagine synthetase domain-containing protein" evidence="4">
    <location>
        <begin position="24"/>
        <end position="889"/>
    </location>
</feature>
<dbReference type="PANTHER" id="PTHR45937">
    <property type="entry name" value="ASPARAGINE SYNTHETASE DOMAIN-CONTAINING PROTEIN 1"/>
    <property type="match status" value="1"/>
</dbReference>
<dbReference type="EMBL" id="FN554966">
    <property type="protein sequence ID" value="CBH10105.1"/>
    <property type="molecule type" value="Genomic_DNA"/>
</dbReference>
<evidence type="ECO:0000259" key="5">
    <source>
        <dbReference type="Pfam" id="PF00733"/>
    </source>
</evidence>
<dbReference type="Pfam" id="PF00733">
    <property type="entry name" value="Asn_synthase"/>
    <property type="match status" value="1"/>
</dbReference>
<sequence length="889" mass="96389">MHPSSSLCFNVCTPFFFFVSTYSCACMGERRLRMCGIGCVIHAQHVRGDDYHVKLCKKGNVSRTSLFEAVRRRGHDAWSVLKRHVNAHVFVEAASGVLRLRGGSEPVVQPLLLGSESLVTECNGGDQSTCPSFLQWNGEVFGGSIQLAPCDSDTAAIGNRLFQLERECSAISQDCTFGDNHVRADNLSVAQAAFAELCVSFLETEVKGPFAFVYYAHLLQLFMFGRDPLGRRSLLTHAATAASAECGSVVEFVISSVAVEHDGHCAAGSGLSELRKRCKYECNDTHNENGVLGTDGDNTPTADGCSSLRFGCWKELPNTGLFTLSAAAVSNVGSSLAHYPWKLSHCAHPLVRPPCGVQAQLLNRREEEYPHTLRYLLNKGRTSHHAVMQELTAFGMWAASSYLSALWEAVSVRVRADHCGGDMATPIGVLFSGGIDSTILAAIAHYVLPTATPIELINVAFGDAPELTPDRLATFNAVEQLLQLPAVEPNDKANGTVGAATQAQREWRLVLIDVPVGSDDAHIRRLIFPKDTDIDISIGTALWHAARGRGRMQRITQDSQVAEQLAARKAYQLRHRLYRLSEGEANSDANTDMESGHEVGGKFAKFSPLIDVMIEELEASGGECATAPILLSTLGKEYAAALRPTLSQYGYKKLGQYLNDASLAGLVAFAKGNEAPSKAIRLVRDEDVARVQRTRPAKWLQITEEDSPLGYCVEEYECEARVLLLGMGADETLGGYTRHRRAFERRGIRGLVGELDHDFSRLWERNLGRDDRVVSDSGREGRYPYLDEGVLAVLGAVVAGAHQHLVSSDHHTPSDETGVTSAGAVDDSVLELAVSSVCSFTGAGGTPGVGDKKILRRCAALLGLGDVVRLQKRAIQFGSRIAKQCCSSP</sequence>